<dbReference type="PANTHER" id="PTHR10598:SF0">
    <property type="entry name" value="SET1_ASH2 HISTONE METHYLTRANSFERASE COMPLEX SUBUNIT ASH2"/>
    <property type="match status" value="1"/>
</dbReference>
<evidence type="ECO:0000313" key="6">
    <source>
        <dbReference type="Proteomes" id="UP000240830"/>
    </source>
</evidence>
<dbReference type="InterPro" id="IPR013320">
    <property type="entry name" value="ConA-like_dom_sf"/>
</dbReference>
<evidence type="ECO:0000256" key="1">
    <source>
        <dbReference type="ARBA" id="ARBA00004123"/>
    </source>
</evidence>
<name>A0A2H9TGU1_9FUNG</name>
<evidence type="ECO:0000259" key="4">
    <source>
        <dbReference type="SMART" id="SM00449"/>
    </source>
</evidence>
<dbReference type="Proteomes" id="UP000240830">
    <property type="component" value="Unassembled WGS sequence"/>
</dbReference>
<feature type="domain" description="SPRY" evidence="4">
    <location>
        <begin position="66"/>
        <end position="230"/>
    </location>
</feature>
<dbReference type="GO" id="GO:0048188">
    <property type="term" value="C:Set1C/COMPASS complex"/>
    <property type="evidence" value="ECO:0007669"/>
    <property type="project" value="InterPro"/>
</dbReference>
<proteinExistence type="inferred from homology"/>
<dbReference type="InterPro" id="IPR003877">
    <property type="entry name" value="SPRY_dom"/>
</dbReference>
<gene>
    <name evidence="5" type="ORF">PSACC_03245</name>
</gene>
<dbReference type="Gene3D" id="2.60.120.920">
    <property type="match status" value="1"/>
</dbReference>
<evidence type="ECO:0000256" key="2">
    <source>
        <dbReference type="ARBA" id="ARBA00023242"/>
    </source>
</evidence>
<dbReference type="InterPro" id="IPR037353">
    <property type="entry name" value="ASH2"/>
</dbReference>
<dbReference type="EMBL" id="MTSL01000200">
    <property type="protein sequence ID" value="PJF16946.1"/>
    <property type="molecule type" value="Genomic_DNA"/>
</dbReference>
<dbReference type="AlphaFoldDB" id="A0A2H9TGU1"/>
<comment type="similarity">
    <text evidence="3">Belongs to the cclA family.</text>
</comment>
<keyword evidence="6" id="KW-1185">Reference proteome</keyword>
<comment type="subcellular location">
    <subcellularLocation>
        <location evidence="1">Nucleus</location>
    </subcellularLocation>
</comment>
<dbReference type="STRING" id="1246581.A0A2H9TGU1"/>
<dbReference type="Pfam" id="PF00622">
    <property type="entry name" value="SPRY"/>
    <property type="match status" value="2"/>
</dbReference>
<evidence type="ECO:0000313" key="5">
    <source>
        <dbReference type="EMBL" id="PJF16946.1"/>
    </source>
</evidence>
<dbReference type="GO" id="GO:0000976">
    <property type="term" value="F:transcription cis-regulatory region binding"/>
    <property type="evidence" value="ECO:0007669"/>
    <property type="project" value="TreeGrafter"/>
</dbReference>
<dbReference type="SUPFAM" id="SSF49899">
    <property type="entry name" value="Concanavalin A-like lectins/glucanases"/>
    <property type="match status" value="1"/>
</dbReference>
<dbReference type="OrthoDB" id="21243at2759"/>
<dbReference type="SMART" id="SM00449">
    <property type="entry name" value="SPRY"/>
    <property type="match status" value="1"/>
</dbReference>
<accession>A0A2H9TGU1</accession>
<protein>
    <recommendedName>
        <fullName evidence="4">SPRY domain-containing protein</fullName>
    </recommendedName>
</protein>
<organism evidence="5 6">
    <name type="scientific">Paramicrosporidium saccamoebae</name>
    <dbReference type="NCBI Taxonomy" id="1246581"/>
    <lineage>
        <taxon>Eukaryota</taxon>
        <taxon>Fungi</taxon>
        <taxon>Fungi incertae sedis</taxon>
        <taxon>Cryptomycota</taxon>
        <taxon>Cryptomycota incertae sedis</taxon>
        <taxon>Paramicrosporidium</taxon>
    </lineage>
</organism>
<dbReference type="CDD" id="cd12872">
    <property type="entry name" value="SPRY_Ash2"/>
    <property type="match status" value="1"/>
</dbReference>
<evidence type="ECO:0000256" key="3">
    <source>
        <dbReference type="ARBA" id="ARBA00038149"/>
    </source>
</evidence>
<keyword evidence="2" id="KW-0539">Nucleus</keyword>
<comment type="caution">
    <text evidence="5">The sequence shown here is derived from an EMBL/GenBank/DDBJ whole genome shotgun (WGS) entry which is preliminary data.</text>
</comment>
<dbReference type="PANTHER" id="PTHR10598">
    <property type="entry name" value="SET1/ASH2 HISTONE METHYLTRANSFERASE COMPLEX SUBUNIT ASH2"/>
    <property type="match status" value="1"/>
</dbReference>
<reference evidence="5 6" key="1">
    <citation type="submission" date="2016-10" db="EMBL/GenBank/DDBJ databases">
        <title>The genome of Paramicrosporidium saccamoebae is the missing link in understanding Cryptomycota and Microsporidia evolution.</title>
        <authorList>
            <person name="Quandt C.A."/>
            <person name="Beaudet D."/>
            <person name="Corsaro D."/>
            <person name="Michel R."/>
            <person name="Corradi N."/>
            <person name="James T."/>
        </authorList>
    </citation>
    <scope>NUCLEOTIDE SEQUENCE [LARGE SCALE GENOMIC DNA]</scope>
    <source>
        <strain evidence="5 6">KSL3</strain>
    </source>
</reference>
<sequence>MHQSHGFRYCAAEPVPWIHGRYRRARTNGVTLSQTDKAQDVTVDGCAAFGGRLGYRSVLASEGAVSGDLYFELQWNGPDGSNVRFGVIRIGATMLGPVGVDEFGYAWCSNGDRYHMGKRETFSAPFEQDDILGCCIRLPSISSTEEAMILSGHENQRLISCRGLYFQETISREAPTSGGLTTLHSRGSIEFFKNGVSMGVAFSDLPGGVYYPAFSLYRDAKVYVNFGPEFIYPSPPNSLPFCDICQKNEIGRELSSLKDFLLSR</sequence>
<dbReference type="InterPro" id="IPR043136">
    <property type="entry name" value="B30.2/SPRY_sf"/>
</dbReference>